<protein>
    <recommendedName>
        <fullName evidence="3">Lipoprotein</fullName>
    </recommendedName>
</protein>
<dbReference type="PROSITE" id="PS51257">
    <property type="entry name" value="PROKAR_LIPOPROTEIN"/>
    <property type="match status" value="1"/>
</dbReference>
<evidence type="ECO:0000313" key="1">
    <source>
        <dbReference type="EMBL" id="MBM6818663.1"/>
    </source>
</evidence>
<accession>A0ABS2FDQ9</accession>
<dbReference type="EMBL" id="JACJLL010000019">
    <property type="protein sequence ID" value="MBM6818663.1"/>
    <property type="molecule type" value="Genomic_DNA"/>
</dbReference>
<evidence type="ECO:0000313" key="2">
    <source>
        <dbReference type="Proteomes" id="UP000767334"/>
    </source>
</evidence>
<dbReference type="RefSeq" id="WP_148323513.1">
    <property type="nucleotide sequence ID" value="NZ_JACJLL010000019.1"/>
</dbReference>
<sequence>MKVKFGIVVYLLVISLFIGCNEVNNKISENSNEIERSEEKDNFQGTLMVLNEEELAIALKEDYSITIKNDIEANNELIMEGDFSKTDTTEENKVSHIDRELNLFYIDTSNNFINSYTLSVPKLVIKSNDTTIRGGKIKGDIYVESNGLILDDTKVEGNIYFKDKKNKDSFKLENTASVSGNIEIE</sequence>
<comment type="caution">
    <text evidence="1">The sequence shown here is derived from an EMBL/GenBank/DDBJ whole genome shotgun (WGS) entry which is preliminary data.</text>
</comment>
<reference evidence="1 2" key="1">
    <citation type="journal article" date="2021" name="Sci. Rep.">
        <title>The distribution of antibiotic resistance genes in chicken gut microbiota commensals.</title>
        <authorList>
            <person name="Juricova H."/>
            <person name="Matiasovicova J."/>
            <person name="Kubasova T."/>
            <person name="Cejkova D."/>
            <person name="Rychlik I."/>
        </authorList>
    </citation>
    <scope>NUCLEOTIDE SEQUENCE [LARGE SCALE GENOMIC DNA]</scope>
    <source>
        <strain evidence="1 2">An435</strain>
    </source>
</reference>
<evidence type="ECO:0008006" key="3">
    <source>
        <dbReference type="Google" id="ProtNLM"/>
    </source>
</evidence>
<dbReference type="Proteomes" id="UP000767334">
    <property type="component" value="Unassembled WGS sequence"/>
</dbReference>
<keyword evidence="2" id="KW-1185">Reference proteome</keyword>
<gene>
    <name evidence="1" type="ORF">H6A19_04785</name>
</gene>
<organism evidence="1 2">
    <name type="scientific">Clostridium saudiense</name>
    <dbReference type="NCBI Taxonomy" id="1414720"/>
    <lineage>
        <taxon>Bacteria</taxon>
        <taxon>Bacillati</taxon>
        <taxon>Bacillota</taxon>
        <taxon>Clostridia</taxon>
        <taxon>Eubacteriales</taxon>
        <taxon>Clostridiaceae</taxon>
        <taxon>Clostridium</taxon>
    </lineage>
</organism>
<name>A0ABS2FDQ9_9CLOT</name>
<proteinExistence type="predicted"/>